<dbReference type="EMBL" id="CP001739">
    <property type="protein sequence ID" value="ACZ08009.1"/>
    <property type="molecule type" value="Genomic_DNA"/>
</dbReference>
<dbReference type="InterPro" id="IPR005247">
    <property type="entry name" value="YbhB_YbcL/LppC-like"/>
</dbReference>
<dbReference type="AlphaFoldDB" id="D1AFX4"/>
<dbReference type="HOGENOM" id="CLU_083918_4_1_0"/>
<reference evidence="1 2" key="2">
    <citation type="journal article" date="2010" name="Stand. Genomic Sci.">
        <title>Complete genome sequence of Sebaldella termitidis type strain (NCTC 11300).</title>
        <authorList>
            <person name="Harmon-Smith M."/>
            <person name="Celia L."/>
            <person name="Chertkov O."/>
            <person name="Lapidus A."/>
            <person name="Copeland A."/>
            <person name="Glavina Del Rio T."/>
            <person name="Nolan M."/>
            <person name="Lucas S."/>
            <person name="Tice H."/>
            <person name="Cheng J.F."/>
            <person name="Han C."/>
            <person name="Detter J.C."/>
            <person name="Bruce D."/>
            <person name="Goodwin L."/>
            <person name="Pitluck S."/>
            <person name="Pati A."/>
            <person name="Liolios K."/>
            <person name="Ivanova N."/>
            <person name="Mavromatis K."/>
            <person name="Mikhailova N."/>
            <person name="Chen A."/>
            <person name="Palaniappan K."/>
            <person name="Land M."/>
            <person name="Hauser L."/>
            <person name="Chang Y.J."/>
            <person name="Jeffries C.D."/>
            <person name="Brettin T."/>
            <person name="Goker M."/>
            <person name="Beck B."/>
            <person name="Bristow J."/>
            <person name="Eisen J.A."/>
            <person name="Markowitz V."/>
            <person name="Hugenholtz P."/>
            <person name="Kyrpides N.C."/>
            <person name="Klenk H.P."/>
            <person name="Chen F."/>
        </authorList>
    </citation>
    <scope>NUCLEOTIDE SEQUENCE [LARGE SCALE GENOMIC DNA]</scope>
    <source>
        <strain evidence="2">ATCC 33386 / NCTC 11300</strain>
    </source>
</reference>
<sequence>MKKSVILICLIFSAVIFGKGNFILKSEGIVNNIIEEKYGGKGADTIKGVGSRSLPLEWSNPPKGTKSFVIIMEDHDAIPVTGFTWIHWSVADIEPEKRKLNENESRSNPALIQGLNSWNSSIGGFTSEEASFYGGPMPPDKDHKYRFTIYALDKKLDLKNGYYLNELYEKMDGHVLDKSVLEGIYKK</sequence>
<dbReference type="InterPro" id="IPR036610">
    <property type="entry name" value="PEBP-like_sf"/>
</dbReference>
<dbReference type="NCBIfam" id="TIGR00481">
    <property type="entry name" value="YbhB/YbcL family Raf kinase inhibitor-like protein"/>
    <property type="match status" value="1"/>
</dbReference>
<reference evidence="2" key="1">
    <citation type="submission" date="2009-09" db="EMBL/GenBank/DDBJ databases">
        <title>The complete chromosome of Sebaldella termitidis ATCC 33386.</title>
        <authorList>
            <consortium name="US DOE Joint Genome Institute (JGI-PGF)"/>
            <person name="Lucas S."/>
            <person name="Copeland A."/>
            <person name="Lapidus A."/>
            <person name="Glavina del Rio T."/>
            <person name="Dalin E."/>
            <person name="Tice H."/>
            <person name="Bruce D."/>
            <person name="Goodwin L."/>
            <person name="Pitluck S."/>
            <person name="Kyrpides N."/>
            <person name="Mavromatis K."/>
            <person name="Ivanova N."/>
            <person name="Mikhailova N."/>
            <person name="Sims D."/>
            <person name="Meincke L."/>
            <person name="Brettin T."/>
            <person name="Detter J.C."/>
            <person name="Han C."/>
            <person name="Larimer F."/>
            <person name="Land M."/>
            <person name="Hauser L."/>
            <person name="Markowitz V."/>
            <person name="Cheng J.F."/>
            <person name="Hugenholtz P."/>
            <person name="Woyke T."/>
            <person name="Wu D."/>
            <person name="Eisen J.A."/>
        </authorList>
    </citation>
    <scope>NUCLEOTIDE SEQUENCE [LARGE SCALE GENOMIC DNA]</scope>
    <source>
        <strain evidence="2">ATCC 33386 / NCTC 11300</strain>
    </source>
</reference>
<organism evidence="1 2">
    <name type="scientific">Sebaldella termitidis (strain ATCC 33386 / NCTC 11300)</name>
    <dbReference type="NCBI Taxonomy" id="526218"/>
    <lineage>
        <taxon>Bacteria</taxon>
        <taxon>Fusobacteriati</taxon>
        <taxon>Fusobacteriota</taxon>
        <taxon>Fusobacteriia</taxon>
        <taxon>Fusobacteriales</taxon>
        <taxon>Leptotrichiaceae</taxon>
        <taxon>Sebaldella</taxon>
    </lineage>
</organism>
<protein>
    <submittedName>
        <fullName evidence="1">PEBP family protein</fullName>
    </submittedName>
</protein>
<accession>D1AFX4</accession>
<dbReference type="KEGG" id="str:Sterm_1141"/>
<gene>
    <name evidence="1" type="ordered locus">Sterm_1141</name>
</gene>
<dbReference type="CDD" id="cd00865">
    <property type="entry name" value="PEBP_bact_arch"/>
    <property type="match status" value="1"/>
</dbReference>
<dbReference type="Gene3D" id="3.90.280.10">
    <property type="entry name" value="PEBP-like"/>
    <property type="match status" value="1"/>
</dbReference>
<dbReference type="PANTHER" id="PTHR30289">
    <property type="entry name" value="UNCHARACTERIZED PROTEIN YBCL-RELATED"/>
    <property type="match status" value="1"/>
</dbReference>
<dbReference type="Pfam" id="PF01161">
    <property type="entry name" value="PBP"/>
    <property type="match status" value="1"/>
</dbReference>
<keyword evidence="2" id="KW-1185">Reference proteome</keyword>
<dbReference type="Proteomes" id="UP000000845">
    <property type="component" value="Chromosome"/>
</dbReference>
<proteinExistence type="predicted"/>
<dbReference type="RefSeq" id="WP_012860605.1">
    <property type="nucleotide sequence ID" value="NC_013517.1"/>
</dbReference>
<dbReference type="SUPFAM" id="SSF49777">
    <property type="entry name" value="PEBP-like"/>
    <property type="match status" value="1"/>
</dbReference>
<dbReference type="InterPro" id="IPR008914">
    <property type="entry name" value="PEBP"/>
</dbReference>
<dbReference type="PANTHER" id="PTHR30289:SF1">
    <property type="entry name" value="PEBP (PHOSPHATIDYLETHANOLAMINE-BINDING PROTEIN) FAMILY PROTEIN"/>
    <property type="match status" value="1"/>
</dbReference>
<evidence type="ECO:0000313" key="1">
    <source>
        <dbReference type="EMBL" id="ACZ08009.1"/>
    </source>
</evidence>
<dbReference type="eggNOG" id="COG1881">
    <property type="taxonomic scope" value="Bacteria"/>
</dbReference>
<name>D1AFX4_SEBTE</name>
<dbReference type="STRING" id="526218.Sterm_1141"/>
<evidence type="ECO:0000313" key="2">
    <source>
        <dbReference type="Proteomes" id="UP000000845"/>
    </source>
</evidence>